<dbReference type="WBParaSite" id="MBELARI_LOCUS20316">
    <property type="protein sequence ID" value="MBELARI_LOCUS20316"/>
    <property type="gene ID" value="MBELARI_LOCUS20316"/>
</dbReference>
<organism evidence="11 12">
    <name type="scientific">Mesorhabditis belari</name>
    <dbReference type="NCBI Taxonomy" id="2138241"/>
    <lineage>
        <taxon>Eukaryota</taxon>
        <taxon>Metazoa</taxon>
        <taxon>Ecdysozoa</taxon>
        <taxon>Nematoda</taxon>
        <taxon>Chromadorea</taxon>
        <taxon>Rhabditida</taxon>
        <taxon>Rhabditina</taxon>
        <taxon>Rhabditomorpha</taxon>
        <taxon>Rhabditoidea</taxon>
        <taxon>Rhabditidae</taxon>
        <taxon>Mesorhabditinae</taxon>
        <taxon>Mesorhabditis</taxon>
    </lineage>
</organism>
<dbReference type="GO" id="GO:0005125">
    <property type="term" value="F:cytokine activity"/>
    <property type="evidence" value="ECO:0007669"/>
    <property type="project" value="TreeGrafter"/>
</dbReference>
<sequence length="377" mass="42735">MKSLAENRRRRSCRIRFHSFHRLLLFPSNHLRFSVSLLILLISLPLCLGSVSELNERTLNSGFLSQLGVLSRRDGWNSQNAQTMSQQQPQTPVHPQPTSIQYFYPQEILEANSGLELSFNLSRSSEPNPIEKPTKLLLRLNFNGCGTVQVQLKNPPHQNWTISPNLLASCSSSTKSWIDLDVTEVFPGNDLMLQFTLTFSPFIYLSRSREGEKYAYLVAQYEIAPTSRSKRLADDDPSTSTPQAQQERKGKGKGKGRKRPGKEKIGHHSRQPHRRLCQRVDLYVDFKELNWDDWILSPMGYNAFMCVGECPNPLPARLNATNHAIVQSLLNSLNPEIPGPCCVATETSALNILYKDFNNTIQIKKYDGMRVEACGCR</sequence>
<keyword evidence="11" id="KW-1185">Reference proteome</keyword>
<feature type="compositionally biased region" description="Basic residues" evidence="9">
    <location>
        <begin position="250"/>
        <end position="273"/>
    </location>
</feature>
<dbReference type="Pfam" id="PF00019">
    <property type="entry name" value="TGF_beta"/>
    <property type="match status" value="1"/>
</dbReference>
<dbReference type="PANTHER" id="PTHR11848:SF310">
    <property type="entry name" value="PROTEIN 60A-RELATED"/>
    <property type="match status" value="1"/>
</dbReference>
<accession>A0AAF3J740</accession>
<evidence type="ECO:0000256" key="5">
    <source>
        <dbReference type="ARBA" id="ARBA00023030"/>
    </source>
</evidence>
<reference evidence="12" key="1">
    <citation type="submission" date="2024-02" db="UniProtKB">
        <authorList>
            <consortium name="WormBaseParasite"/>
        </authorList>
    </citation>
    <scope>IDENTIFICATION</scope>
</reference>
<evidence type="ECO:0000256" key="7">
    <source>
        <dbReference type="ARBA" id="ARBA00023180"/>
    </source>
</evidence>
<evidence type="ECO:0000313" key="11">
    <source>
        <dbReference type="Proteomes" id="UP000887575"/>
    </source>
</evidence>
<dbReference type="FunFam" id="2.10.90.10:FF:000001">
    <property type="entry name" value="Bone morphogenetic protein 4"/>
    <property type="match status" value="1"/>
</dbReference>
<evidence type="ECO:0000256" key="8">
    <source>
        <dbReference type="RuleBase" id="RU000354"/>
    </source>
</evidence>
<dbReference type="GO" id="GO:0008083">
    <property type="term" value="F:growth factor activity"/>
    <property type="evidence" value="ECO:0007669"/>
    <property type="project" value="UniProtKB-KW"/>
</dbReference>
<comment type="subcellular location">
    <subcellularLocation>
        <location evidence="1">Secreted</location>
    </subcellularLocation>
</comment>
<dbReference type="SUPFAM" id="SSF57501">
    <property type="entry name" value="Cystine-knot cytokines"/>
    <property type="match status" value="1"/>
</dbReference>
<dbReference type="InterPro" id="IPR029034">
    <property type="entry name" value="Cystine-knot_cytokine"/>
</dbReference>
<proteinExistence type="inferred from homology"/>
<keyword evidence="6" id="KW-1015">Disulfide bond</keyword>
<comment type="similarity">
    <text evidence="2 8">Belongs to the TGF-beta family.</text>
</comment>
<evidence type="ECO:0000256" key="3">
    <source>
        <dbReference type="ARBA" id="ARBA00022525"/>
    </source>
</evidence>
<evidence type="ECO:0000313" key="12">
    <source>
        <dbReference type="WBParaSite" id="MBELARI_LOCUS20316"/>
    </source>
</evidence>
<dbReference type="SMART" id="SM00204">
    <property type="entry name" value="TGFB"/>
    <property type="match status" value="1"/>
</dbReference>
<dbReference type="PANTHER" id="PTHR11848">
    <property type="entry name" value="TGF-BETA FAMILY"/>
    <property type="match status" value="1"/>
</dbReference>
<protein>
    <submittedName>
        <fullName evidence="12">TGF-beta family profile domain-containing protein</fullName>
    </submittedName>
</protein>
<name>A0AAF3J740_9BILA</name>
<dbReference type="PROSITE" id="PS51362">
    <property type="entry name" value="TGF_BETA_2"/>
    <property type="match status" value="1"/>
</dbReference>
<dbReference type="InterPro" id="IPR015615">
    <property type="entry name" value="TGF-beta-rel"/>
</dbReference>
<dbReference type="InterPro" id="IPR017948">
    <property type="entry name" value="TGFb_CS"/>
</dbReference>
<keyword evidence="5 8" id="KW-0339">Growth factor</keyword>
<dbReference type="Proteomes" id="UP000887575">
    <property type="component" value="Unassembled WGS sequence"/>
</dbReference>
<keyword evidence="4" id="KW-0732">Signal</keyword>
<dbReference type="PROSITE" id="PS00250">
    <property type="entry name" value="TGF_BETA_1"/>
    <property type="match status" value="1"/>
</dbReference>
<evidence type="ECO:0000256" key="1">
    <source>
        <dbReference type="ARBA" id="ARBA00004613"/>
    </source>
</evidence>
<dbReference type="AlphaFoldDB" id="A0AAF3J740"/>
<dbReference type="Gene3D" id="2.10.90.10">
    <property type="entry name" value="Cystine-knot cytokines"/>
    <property type="match status" value="1"/>
</dbReference>
<feature type="domain" description="TGF-beta family profile" evidence="10">
    <location>
        <begin position="257"/>
        <end position="377"/>
    </location>
</feature>
<dbReference type="GO" id="GO:0005615">
    <property type="term" value="C:extracellular space"/>
    <property type="evidence" value="ECO:0007669"/>
    <property type="project" value="TreeGrafter"/>
</dbReference>
<evidence type="ECO:0000256" key="4">
    <source>
        <dbReference type="ARBA" id="ARBA00022729"/>
    </source>
</evidence>
<dbReference type="CDD" id="cd13761">
    <property type="entry name" value="TGF_beta_BMP5_like"/>
    <property type="match status" value="1"/>
</dbReference>
<dbReference type="InterPro" id="IPR001839">
    <property type="entry name" value="TGF-b_C"/>
</dbReference>
<evidence type="ECO:0000256" key="2">
    <source>
        <dbReference type="ARBA" id="ARBA00006656"/>
    </source>
</evidence>
<feature type="region of interest" description="Disordered" evidence="9">
    <location>
        <begin position="228"/>
        <end position="273"/>
    </location>
</feature>
<keyword evidence="3" id="KW-0964">Secreted</keyword>
<evidence type="ECO:0000256" key="6">
    <source>
        <dbReference type="ARBA" id="ARBA00023157"/>
    </source>
</evidence>
<keyword evidence="7" id="KW-0325">Glycoprotein</keyword>
<evidence type="ECO:0000259" key="10">
    <source>
        <dbReference type="PROSITE" id="PS51362"/>
    </source>
</evidence>
<evidence type="ECO:0000256" key="9">
    <source>
        <dbReference type="SAM" id="MobiDB-lite"/>
    </source>
</evidence>